<dbReference type="CDD" id="cd19178">
    <property type="entry name" value="SET_SETD6"/>
    <property type="match status" value="1"/>
</dbReference>
<dbReference type="InterPro" id="IPR001214">
    <property type="entry name" value="SET_dom"/>
</dbReference>
<keyword evidence="3" id="KW-1185">Reference proteome</keyword>
<dbReference type="FunFam" id="3.90.1410.10:FF:000007">
    <property type="entry name" value="Ribosomal lysine N-methyltransferase 4"/>
    <property type="match status" value="1"/>
</dbReference>
<organism evidence="2 3">
    <name type="scientific">Trichomonascus ciferrii</name>
    <dbReference type="NCBI Taxonomy" id="44093"/>
    <lineage>
        <taxon>Eukaryota</taxon>
        <taxon>Fungi</taxon>
        <taxon>Dikarya</taxon>
        <taxon>Ascomycota</taxon>
        <taxon>Saccharomycotina</taxon>
        <taxon>Dipodascomycetes</taxon>
        <taxon>Dipodascales</taxon>
        <taxon>Trichomonascaceae</taxon>
        <taxon>Trichomonascus</taxon>
        <taxon>Trichomonascus ciferrii complex</taxon>
    </lineage>
</organism>
<gene>
    <name evidence="2" type="ORF">TRICI_000296</name>
</gene>
<dbReference type="InterPro" id="IPR050600">
    <property type="entry name" value="SETD3_SETD6_MTase"/>
</dbReference>
<dbReference type="InterPro" id="IPR046341">
    <property type="entry name" value="SET_dom_sf"/>
</dbReference>
<dbReference type="Pfam" id="PF00856">
    <property type="entry name" value="SET"/>
    <property type="match status" value="1"/>
</dbReference>
<dbReference type="GO" id="GO:0005634">
    <property type="term" value="C:nucleus"/>
    <property type="evidence" value="ECO:0007669"/>
    <property type="project" value="TreeGrafter"/>
</dbReference>
<dbReference type="GO" id="GO:0016279">
    <property type="term" value="F:protein-lysine N-methyltransferase activity"/>
    <property type="evidence" value="ECO:0007669"/>
    <property type="project" value="InterPro"/>
</dbReference>
<name>A0A642VDU0_9ASCO</name>
<dbReference type="VEuPathDB" id="FungiDB:TRICI_000296"/>
<accession>A0A642VDU0</accession>
<sequence>MSFDAENEQFVDWLKANGVTLSPKIALHDYRAEGQGRGVIATEDIGKDEVLFTIPRSSLLAVDNDETFSQLVSGENDFGTWLNLMAYMMVVSESSRWKPYYNMLPKSFNTPMFWSDEQINMLQGSALKDKIGKEEAEEQYNENIKPFLEANREKFGGQSGFENTLDAFHRMGSIIMAYSFDVKEKNAEDDAENSDDEEEEPYVKAMVPMADMLNAHTRLCNAHLCHTEDNTVLEMRSIKKIPKGAQVYNTYGELPNSDLLRRYGYVESGGTEFDVVEIPTNLIAKAVQDLGYGQAEQLLEELEQDEDNVFYDDGYDIPVSGEPDLPTLVILLYLQIAASHSPDILPSKKKLFRAIAKACEDDKLTHEAKAVWKATLETRLKNYPPQLVEQAKSDLDPEPKDDVIVDPQQMCNEVLLGELRILFRSMKWADEAPELITTDSLLKSITNKRQPENTNASNKKQKK</sequence>
<feature type="domain" description="SET" evidence="1">
    <location>
        <begin position="23"/>
        <end position="252"/>
    </location>
</feature>
<evidence type="ECO:0000259" key="1">
    <source>
        <dbReference type="PROSITE" id="PS50280"/>
    </source>
</evidence>
<evidence type="ECO:0000313" key="2">
    <source>
        <dbReference type="EMBL" id="KAA8917550.1"/>
    </source>
</evidence>
<proteinExistence type="predicted"/>
<dbReference type="InterPro" id="IPR044430">
    <property type="entry name" value="SETD6_SET"/>
</dbReference>
<dbReference type="PROSITE" id="PS50280">
    <property type="entry name" value="SET"/>
    <property type="match status" value="1"/>
</dbReference>
<dbReference type="EMBL" id="SWFS01000027">
    <property type="protein sequence ID" value="KAA8917550.1"/>
    <property type="molecule type" value="Genomic_DNA"/>
</dbReference>
<reference evidence="2" key="1">
    <citation type="journal article" date="2019" name="G3 (Bethesda)">
        <title>Genome Assemblies of Two Rare Opportunistic Yeast Pathogens: Diutina rugosa (syn. Candida rugosa) and Trichomonascus ciferrii (syn. Candida ciferrii).</title>
        <authorList>
            <person name="Mixao V."/>
            <person name="Saus E."/>
            <person name="Hansen A.P."/>
            <person name="Lass-Florl C."/>
            <person name="Gabaldon T."/>
        </authorList>
    </citation>
    <scope>NUCLEOTIDE SEQUENCE</scope>
    <source>
        <strain evidence="2">CBS 4856</strain>
    </source>
</reference>
<protein>
    <recommendedName>
        <fullName evidence="1">SET domain-containing protein</fullName>
    </recommendedName>
</protein>
<dbReference type="OrthoDB" id="341421at2759"/>
<dbReference type="Proteomes" id="UP000761534">
    <property type="component" value="Unassembled WGS sequence"/>
</dbReference>
<dbReference type="SUPFAM" id="SSF82199">
    <property type="entry name" value="SET domain"/>
    <property type="match status" value="1"/>
</dbReference>
<comment type="caution">
    <text evidence="2">The sequence shown here is derived from an EMBL/GenBank/DDBJ whole genome shotgun (WGS) entry which is preliminary data.</text>
</comment>
<dbReference type="AlphaFoldDB" id="A0A642VDU0"/>
<evidence type="ECO:0000313" key="3">
    <source>
        <dbReference type="Proteomes" id="UP000761534"/>
    </source>
</evidence>
<dbReference type="PANTHER" id="PTHR13271">
    <property type="entry name" value="UNCHARACTERIZED PUTATIVE METHYLTRANSFERASE"/>
    <property type="match status" value="1"/>
</dbReference>
<dbReference type="PANTHER" id="PTHR13271:SF34">
    <property type="entry name" value="N-LYSINE METHYLTRANSFERASE SETD6"/>
    <property type="match status" value="1"/>
</dbReference>
<dbReference type="Gene3D" id="3.90.1410.10">
    <property type="entry name" value="set domain protein methyltransferase, domain 1"/>
    <property type="match status" value="1"/>
</dbReference>